<dbReference type="WBParaSite" id="HNAJ_0001144501-mRNA-1">
    <property type="protein sequence ID" value="HNAJ_0001144501-mRNA-1"/>
    <property type="gene ID" value="HNAJ_0001144501"/>
</dbReference>
<dbReference type="OrthoDB" id="5345392at2759"/>
<feature type="transmembrane region" description="Helical" evidence="7">
    <location>
        <begin position="34"/>
        <end position="57"/>
    </location>
</feature>
<dbReference type="PANTHER" id="PTHR11266">
    <property type="entry name" value="PEROXISOMAL MEMBRANE PROTEIN 2, PXMP2 MPV17"/>
    <property type="match status" value="1"/>
</dbReference>
<dbReference type="AlphaFoldDB" id="A0A0R3TUK2"/>
<evidence type="ECO:0000256" key="1">
    <source>
        <dbReference type="ARBA" id="ARBA00004141"/>
    </source>
</evidence>
<feature type="transmembrane region" description="Helical" evidence="7">
    <location>
        <begin position="69"/>
        <end position="88"/>
    </location>
</feature>
<sequence length="201" mass="23407">MGSKIFLQCLSAIKNFQASNSLFLKGQTLLRHKWLISNVFLCGGTSFVADVTSQYICRDHEKFQIEWDRVCAFTATSIVLAPAVHYWYIFLDNVAIGTSAIAIAKKLAYDSLIFSPLYILLFYCCQSIFERRDFYECFHKLHTNGPILWLSESISWIPIQIVNFRFVALRYRVLYDNVISYCFDTLYSSVYHTDEILPLHY</sequence>
<keyword evidence="3 7" id="KW-0812">Transmembrane</keyword>
<comment type="similarity">
    <text evidence="2 7">Belongs to the peroxisomal membrane protein PXMP2/4 family.</text>
</comment>
<organism evidence="10">
    <name type="scientific">Rodentolepis nana</name>
    <name type="common">Dwarf tapeworm</name>
    <name type="synonym">Hymenolepis nana</name>
    <dbReference type="NCBI Taxonomy" id="102285"/>
    <lineage>
        <taxon>Eukaryota</taxon>
        <taxon>Metazoa</taxon>
        <taxon>Spiralia</taxon>
        <taxon>Lophotrochozoa</taxon>
        <taxon>Platyhelminthes</taxon>
        <taxon>Cestoda</taxon>
        <taxon>Eucestoda</taxon>
        <taxon>Cyclophyllidea</taxon>
        <taxon>Hymenolepididae</taxon>
        <taxon>Rodentolepis</taxon>
    </lineage>
</organism>
<keyword evidence="4 7" id="KW-1133">Transmembrane helix</keyword>
<keyword evidence="5 7" id="KW-0472">Membrane</keyword>
<evidence type="ECO:0000256" key="7">
    <source>
        <dbReference type="RuleBase" id="RU363053"/>
    </source>
</evidence>
<name>A0A0R3TUK2_RODNA</name>
<feature type="transmembrane region" description="Helical" evidence="7">
    <location>
        <begin position="108"/>
        <end position="125"/>
    </location>
</feature>
<evidence type="ECO:0000313" key="8">
    <source>
        <dbReference type="EMBL" id="VDO10451.1"/>
    </source>
</evidence>
<comment type="subcellular location">
    <subcellularLocation>
        <location evidence="1">Membrane</location>
        <topology evidence="1">Multi-pass membrane protein</topology>
    </subcellularLocation>
</comment>
<evidence type="ECO:0000256" key="4">
    <source>
        <dbReference type="ARBA" id="ARBA00022989"/>
    </source>
</evidence>
<dbReference type="Proteomes" id="UP000278807">
    <property type="component" value="Unassembled WGS sequence"/>
</dbReference>
<dbReference type="PANTHER" id="PTHR11266:SF17">
    <property type="entry name" value="PROTEIN MPV17"/>
    <property type="match status" value="1"/>
</dbReference>
<dbReference type="EMBL" id="UZAE01013577">
    <property type="protein sequence ID" value="VDO10451.1"/>
    <property type="molecule type" value="Genomic_DNA"/>
</dbReference>
<accession>A0A0R3TUK2</accession>
<evidence type="ECO:0000313" key="9">
    <source>
        <dbReference type="Proteomes" id="UP000278807"/>
    </source>
</evidence>
<evidence type="ECO:0000256" key="5">
    <source>
        <dbReference type="ARBA" id="ARBA00023136"/>
    </source>
</evidence>
<evidence type="ECO:0000313" key="10">
    <source>
        <dbReference type="WBParaSite" id="HNAJ_0001144501-mRNA-1"/>
    </source>
</evidence>
<evidence type="ECO:0000256" key="6">
    <source>
        <dbReference type="ARBA" id="ARBA00049743"/>
    </source>
</evidence>
<evidence type="ECO:0000256" key="3">
    <source>
        <dbReference type="ARBA" id="ARBA00022692"/>
    </source>
</evidence>
<reference evidence="10" key="1">
    <citation type="submission" date="2017-02" db="UniProtKB">
        <authorList>
            <consortium name="WormBaseParasite"/>
        </authorList>
    </citation>
    <scope>IDENTIFICATION</scope>
</reference>
<dbReference type="InterPro" id="IPR007248">
    <property type="entry name" value="Mpv17_PMP22"/>
</dbReference>
<gene>
    <name evidence="8" type="ORF">HNAJ_LOCUS11435</name>
</gene>
<protein>
    <recommendedName>
        <fullName evidence="6">Mitochondrial inner membrane protein Mpv17</fullName>
    </recommendedName>
</protein>
<evidence type="ECO:0000256" key="2">
    <source>
        <dbReference type="ARBA" id="ARBA00006824"/>
    </source>
</evidence>
<proteinExistence type="inferred from homology"/>
<keyword evidence="9" id="KW-1185">Reference proteome</keyword>
<dbReference type="GO" id="GO:0016020">
    <property type="term" value="C:membrane"/>
    <property type="evidence" value="ECO:0007669"/>
    <property type="project" value="UniProtKB-SubCell"/>
</dbReference>
<dbReference type="GO" id="GO:0005739">
    <property type="term" value="C:mitochondrion"/>
    <property type="evidence" value="ECO:0007669"/>
    <property type="project" value="TreeGrafter"/>
</dbReference>
<dbReference type="Pfam" id="PF04117">
    <property type="entry name" value="Mpv17_PMP22"/>
    <property type="match status" value="1"/>
</dbReference>
<reference evidence="8 9" key="2">
    <citation type="submission" date="2018-11" db="EMBL/GenBank/DDBJ databases">
        <authorList>
            <consortium name="Pathogen Informatics"/>
        </authorList>
    </citation>
    <scope>NUCLEOTIDE SEQUENCE [LARGE SCALE GENOMIC DNA]</scope>
</reference>
<dbReference type="STRING" id="102285.A0A0R3TUK2"/>